<evidence type="ECO:0000259" key="4">
    <source>
        <dbReference type="PROSITE" id="PS50893"/>
    </source>
</evidence>
<dbReference type="AlphaFoldDB" id="A0A1H6N4H3"/>
<keyword evidence="6" id="KW-1185">Reference proteome</keyword>
<organism evidence="5 6">
    <name type="scientific">Paracoccus alkenifer</name>
    <dbReference type="NCBI Taxonomy" id="65735"/>
    <lineage>
        <taxon>Bacteria</taxon>
        <taxon>Pseudomonadati</taxon>
        <taxon>Pseudomonadota</taxon>
        <taxon>Alphaproteobacteria</taxon>
        <taxon>Rhodobacterales</taxon>
        <taxon>Paracoccaceae</taxon>
        <taxon>Paracoccus</taxon>
    </lineage>
</organism>
<dbReference type="FunFam" id="3.40.50.300:FF:000421">
    <property type="entry name" value="Branched-chain amino acid ABC transporter ATP-binding protein"/>
    <property type="match status" value="1"/>
</dbReference>
<dbReference type="SMART" id="SM00382">
    <property type="entry name" value="AAA"/>
    <property type="match status" value="1"/>
</dbReference>
<proteinExistence type="predicted"/>
<dbReference type="GO" id="GO:0005524">
    <property type="term" value="F:ATP binding"/>
    <property type="evidence" value="ECO:0007669"/>
    <property type="project" value="UniProtKB-KW"/>
</dbReference>
<dbReference type="PANTHER" id="PTHR45772:SF1">
    <property type="entry name" value="ABC TRANSPORTER ATP-BINDING PROTEIN"/>
    <property type="match status" value="1"/>
</dbReference>
<dbReference type="InterPro" id="IPR051120">
    <property type="entry name" value="ABC_AA/LPS_Transport"/>
</dbReference>
<dbReference type="Pfam" id="PF12399">
    <property type="entry name" value="BCA_ABC_TP_C"/>
    <property type="match status" value="1"/>
</dbReference>
<accession>A0A1H6N4H3</accession>
<dbReference type="GO" id="GO:0016887">
    <property type="term" value="F:ATP hydrolysis activity"/>
    <property type="evidence" value="ECO:0007669"/>
    <property type="project" value="InterPro"/>
</dbReference>
<evidence type="ECO:0000313" key="5">
    <source>
        <dbReference type="EMBL" id="SEI07070.1"/>
    </source>
</evidence>
<evidence type="ECO:0000313" key="6">
    <source>
        <dbReference type="Proteomes" id="UP000199125"/>
    </source>
</evidence>
<name>A0A1H6N4H3_9RHOB</name>
<dbReference type="InterPro" id="IPR027417">
    <property type="entry name" value="P-loop_NTPase"/>
</dbReference>
<feature type="domain" description="ABC transporter" evidence="4">
    <location>
        <begin position="28"/>
        <end position="276"/>
    </location>
</feature>
<dbReference type="SUPFAM" id="SSF52540">
    <property type="entry name" value="P-loop containing nucleoside triphosphate hydrolases"/>
    <property type="match status" value="1"/>
</dbReference>
<keyword evidence="3 5" id="KW-0067">ATP-binding</keyword>
<keyword evidence="2" id="KW-0547">Nucleotide-binding</keyword>
<dbReference type="InterPro" id="IPR003593">
    <property type="entry name" value="AAA+_ATPase"/>
</dbReference>
<dbReference type="Gene3D" id="3.40.50.300">
    <property type="entry name" value="P-loop containing nucleotide triphosphate hydrolases"/>
    <property type="match status" value="1"/>
</dbReference>
<evidence type="ECO:0000256" key="2">
    <source>
        <dbReference type="ARBA" id="ARBA00022741"/>
    </source>
</evidence>
<keyword evidence="1" id="KW-0813">Transport</keyword>
<dbReference type="Pfam" id="PF00005">
    <property type="entry name" value="ABC_tran"/>
    <property type="match status" value="1"/>
</dbReference>
<gene>
    <name evidence="5" type="ORF">SAMN04488075_2591</name>
</gene>
<dbReference type="PROSITE" id="PS50893">
    <property type="entry name" value="ABC_TRANSPORTER_2"/>
    <property type="match status" value="1"/>
</dbReference>
<dbReference type="InterPro" id="IPR003439">
    <property type="entry name" value="ABC_transporter-like_ATP-bd"/>
</dbReference>
<dbReference type="RefSeq" id="WP_245728843.1">
    <property type="nucleotide sequence ID" value="NZ_FNXG01000005.1"/>
</dbReference>
<evidence type="ECO:0000256" key="1">
    <source>
        <dbReference type="ARBA" id="ARBA00022448"/>
    </source>
</evidence>
<dbReference type="Proteomes" id="UP000199125">
    <property type="component" value="Unassembled WGS sequence"/>
</dbReference>
<dbReference type="InterPro" id="IPR032823">
    <property type="entry name" value="BCA_ABC_TP_C"/>
</dbReference>
<protein>
    <submittedName>
        <fullName evidence="5">Amino acid/amide ABC transporter ATP-binding protein 1, HAAT family (TC 3.A.1.4.-)</fullName>
    </submittedName>
</protein>
<dbReference type="EMBL" id="FNXG01000005">
    <property type="protein sequence ID" value="SEI07070.1"/>
    <property type="molecule type" value="Genomic_DNA"/>
</dbReference>
<dbReference type="STRING" id="65735.SAMN04488075_2591"/>
<dbReference type="PANTHER" id="PTHR45772">
    <property type="entry name" value="CONSERVED COMPONENT OF ABC TRANSPORTER FOR NATURAL AMINO ACIDS-RELATED"/>
    <property type="match status" value="1"/>
</dbReference>
<sequence>MMPQTQQAATGAEPYITPDGRKIGGVLMDLRNITLRFGGVTAIKDISFDIREGEIRAIIGPNGAGKSSMMNVMSGFYVPQEGEVWFRGERRPQMRPYKVARLGLARTFQNIALFDGMSVLDNIMTGRLTMVKSSLLEQALWWGRAEAEENRHREQVEKIIDFLEIQNIRKTPVGRLPYGLKKRVELARALAAEPKLLMLDEPMAGMNVEEKEDMSRFILDVNDEFGTTIALIEHDMGVVMDLSDRVVVMDYGRKIGDGTPDEVRNNQEVIDAYLGVAHD</sequence>
<dbReference type="CDD" id="cd03219">
    <property type="entry name" value="ABC_Mj1267_LivG_branched"/>
    <property type="match status" value="1"/>
</dbReference>
<dbReference type="GO" id="GO:0005886">
    <property type="term" value="C:plasma membrane"/>
    <property type="evidence" value="ECO:0007669"/>
    <property type="project" value="TreeGrafter"/>
</dbReference>
<reference evidence="6" key="1">
    <citation type="submission" date="2016-10" db="EMBL/GenBank/DDBJ databases">
        <authorList>
            <person name="Varghese N."/>
            <person name="Submissions S."/>
        </authorList>
    </citation>
    <scope>NUCLEOTIDE SEQUENCE [LARGE SCALE GENOMIC DNA]</scope>
    <source>
        <strain evidence="6">DSM 11593</strain>
    </source>
</reference>
<evidence type="ECO:0000256" key="3">
    <source>
        <dbReference type="ARBA" id="ARBA00022840"/>
    </source>
</evidence>